<dbReference type="OrthoDB" id="4248231at2"/>
<dbReference type="RefSeq" id="WP_110626108.1">
    <property type="nucleotide sequence ID" value="NZ_CP029788.1"/>
</dbReference>
<dbReference type="Proteomes" id="UP000247634">
    <property type="component" value="Chromosome"/>
</dbReference>
<gene>
    <name evidence="1" type="ORF">DMT42_01740</name>
</gene>
<accession>A0A2U9NV51</accession>
<keyword evidence="2" id="KW-1185">Reference proteome</keyword>
<dbReference type="AlphaFoldDB" id="A0A2U9NV51"/>
<proteinExistence type="predicted"/>
<name>A0A2U9NV51_STRAS</name>
<protein>
    <submittedName>
        <fullName evidence="1">Uncharacterized protein</fullName>
    </submittedName>
</protein>
<organism evidence="1 2">
    <name type="scientific">Streptomyces actuosus</name>
    <dbReference type="NCBI Taxonomy" id="1885"/>
    <lineage>
        <taxon>Bacteria</taxon>
        <taxon>Bacillati</taxon>
        <taxon>Actinomycetota</taxon>
        <taxon>Actinomycetes</taxon>
        <taxon>Kitasatosporales</taxon>
        <taxon>Streptomycetaceae</taxon>
        <taxon>Streptomyces</taxon>
    </lineage>
</organism>
<evidence type="ECO:0000313" key="1">
    <source>
        <dbReference type="EMBL" id="AWT41172.1"/>
    </source>
</evidence>
<dbReference type="EMBL" id="CP029788">
    <property type="protein sequence ID" value="AWT41172.1"/>
    <property type="molecule type" value="Genomic_DNA"/>
</dbReference>
<evidence type="ECO:0000313" key="2">
    <source>
        <dbReference type="Proteomes" id="UP000247634"/>
    </source>
</evidence>
<reference evidence="1 2" key="1">
    <citation type="submission" date="2018-06" db="EMBL/GenBank/DDBJ databases">
        <title>The complete genome sequence of a nosiheptide producer Streptomyces actuosus ATCC 25421: deducing the ability of producing a new class III lantibiotics.</title>
        <authorList>
            <person name="Liu W."/>
            <person name="Sun F."/>
            <person name="Hu Y."/>
        </authorList>
    </citation>
    <scope>NUCLEOTIDE SEQUENCE [LARGE SCALE GENOMIC DNA]</scope>
    <source>
        <strain evidence="1 2">ATCC 25421</strain>
    </source>
</reference>
<dbReference type="KEGG" id="sact:DMT42_01740"/>
<sequence length="215" mass="23271">MADRGRHLPPPPDHTWVVGSLAVALEEGGGPGLGYRRAGACLEYDDGSGTHWQLVRLAGGRAVVTGFDVDYSEERDPAELLAGAPGWLPRDWSGLTERIAFCYWWEHGADEWSYASCPPDRGAKVTGSPYDVEERLFERVWERVGDDGQVAPEFTPQLDALLDAAFEGRVGEDGLGAVLRWLEDARYVRPAAALAAAEGAGLTPGSRRPELPVTA</sequence>